<evidence type="ECO:0000256" key="1">
    <source>
        <dbReference type="SAM" id="MobiDB-lite"/>
    </source>
</evidence>
<evidence type="ECO:0000313" key="2">
    <source>
        <dbReference type="EMBL" id="KAF7368491.1"/>
    </source>
</evidence>
<organism evidence="2 3">
    <name type="scientific">Mycena venus</name>
    <dbReference type="NCBI Taxonomy" id="2733690"/>
    <lineage>
        <taxon>Eukaryota</taxon>
        <taxon>Fungi</taxon>
        <taxon>Dikarya</taxon>
        <taxon>Basidiomycota</taxon>
        <taxon>Agaricomycotina</taxon>
        <taxon>Agaricomycetes</taxon>
        <taxon>Agaricomycetidae</taxon>
        <taxon>Agaricales</taxon>
        <taxon>Marasmiineae</taxon>
        <taxon>Mycenaceae</taxon>
        <taxon>Mycena</taxon>
    </lineage>
</organism>
<dbReference type="OrthoDB" id="3044920at2759"/>
<protein>
    <submittedName>
        <fullName evidence="2">Uncharacterized protein</fullName>
    </submittedName>
</protein>
<dbReference type="Proteomes" id="UP000620124">
    <property type="component" value="Unassembled WGS sequence"/>
</dbReference>
<reference evidence="2" key="1">
    <citation type="submission" date="2020-05" db="EMBL/GenBank/DDBJ databases">
        <title>Mycena genomes resolve the evolution of fungal bioluminescence.</title>
        <authorList>
            <person name="Tsai I.J."/>
        </authorList>
    </citation>
    <scope>NUCLEOTIDE SEQUENCE</scope>
    <source>
        <strain evidence="2">CCC161011</strain>
    </source>
</reference>
<accession>A0A8H6Z165</accession>
<proteinExistence type="predicted"/>
<gene>
    <name evidence="2" type="ORF">MVEN_00172300</name>
</gene>
<dbReference type="EMBL" id="JACAZI010000002">
    <property type="protein sequence ID" value="KAF7368491.1"/>
    <property type="molecule type" value="Genomic_DNA"/>
</dbReference>
<name>A0A8H6Z165_9AGAR</name>
<comment type="caution">
    <text evidence="2">The sequence shown here is derived from an EMBL/GenBank/DDBJ whole genome shotgun (WGS) entry which is preliminary data.</text>
</comment>
<keyword evidence="3" id="KW-1185">Reference proteome</keyword>
<evidence type="ECO:0000313" key="3">
    <source>
        <dbReference type="Proteomes" id="UP000620124"/>
    </source>
</evidence>
<dbReference type="AlphaFoldDB" id="A0A8H6Z165"/>
<sequence>MHPERVKNGHPTCWHVSADGIPEPCFFFSHAYIALNAAKFLDHKWEFFSKLPADVWDVTSSTNDTNEAQHHWTDSLPCIKLTSVEALESRRKVDHDVADEIRMSLKTGILPNHNSELSHRMVRSTQHHPSAINKANESREAADISAEFRLQIEAEAEKPRASNLATKSLKAQRKAAKDASGKRAKSGEVLSANLSGCVKTPRTRAAAQTPVNAMQSDDTSAPVSAIPAAPS</sequence>
<feature type="region of interest" description="Disordered" evidence="1">
    <location>
        <begin position="157"/>
        <end position="231"/>
    </location>
</feature>
<feature type="compositionally biased region" description="Low complexity" evidence="1">
    <location>
        <begin position="220"/>
        <end position="231"/>
    </location>
</feature>
<feature type="compositionally biased region" description="Polar residues" evidence="1">
    <location>
        <begin position="209"/>
        <end position="219"/>
    </location>
</feature>